<evidence type="ECO:0000259" key="13">
    <source>
        <dbReference type="PROSITE" id="PS50893"/>
    </source>
</evidence>
<keyword evidence="15" id="KW-1185">Reference proteome</keyword>
<dbReference type="CDD" id="cd06581">
    <property type="entry name" value="TM_PBP1_LivM_like"/>
    <property type="match status" value="1"/>
</dbReference>
<keyword evidence="5 12" id="KW-0812">Transmembrane</keyword>
<name>A0ABV9E761_9ACTN</name>
<dbReference type="InterPro" id="IPR032823">
    <property type="entry name" value="BCA_ABC_TP_C"/>
</dbReference>
<dbReference type="InterPro" id="IPR052156">
    <property type="entry name" value="BCAA_Transport_ATP-bd_LivF"/>
</dbReference>
<comment type="caution">
    <text evidence="14">The sequence shown here is derived from an EMBL/GenBank/DDBJ whole genome shotgun (WGS) entry which is preliminary data.</text>
</comment>
<dbReference type="CDD" id="cd03219">
    <property type="entry name" value="ABC_Mj1267_LivG_branched"/>
    <property type="match status" value="1"/>
</dbReference>
<evidence type="ECO:0000256" key="1">
    <source>
        <dbReference type="ARBA" id="ARBA00004651"/>
    </source>
</evidence>
<dbReference type="Pfam" id="PF02653">
    <property type="entry name" value="BPD_transp_2"/>
    <property type="match status" value="1"/>
</dbReference>
<keyword evidence="8" id="KW-0029">Amino-acid transport</keyword>
<feature type="transmembrane region" description="Helical" evidence="12">
    <location>
        <begin position="288"/>
        <end position="307"/>
    </location>
</feature>
<evidence type="ECO:0000256" key="10">
    <source>
        <dbReference type="ARBA" id="ARBA00023136"/>
    </source>
</evidence>
<dbReference type="InterPro" id="IPR017871">
    <property type="entry name" value="ABC_transporter-like_CS"/>
</dbReference>
<organism evidence="14 15">
    <name type="scientific">Sphaerisporangium corydalis</name>
    <dbReference type="NCBI Taxonomy" id="1441875"/>
    <lineage>
        <taxon>Bacteria</taxon>
        <taxon>Bacillati</taxon>
        <taxon>Actinomycetota</taxon>
        <taxon>Actinomycetes</taxon>
        <taxon>Streptosporangiales</taxon>
        <taxon>Streptosporangiaceae</taxon>
        <taxon>Sphaerisporangium</taxon>
    </lineage>
</organism>
<feature type="transmembrane region" description="Helical" evidence="12">
    <location>
        <begin position="117"/>
        <end position="139"/>
    </location>
</feature>
<evidence type="ECO:0000256" key="6">
    <source>
        <dbReference type="ARBA" id="ARBA00022741"/>
    </source>
</evidence>
<evidence type="ECO:0000256" key="4">
    <source>
        <dbReference type="ARBA" id="ARBA00022475"/>
    </source>
</evidence>
<dbReference type="SUPFAM" id="SSF52540">
    <property type="entry name" value="P-loop containing nucleoside triphosphate hydrolases"/>
    <property type="match status" value="1"/>
</dbReference>
<keyword evidence="6" id="KW-0547">Nucleotide-binding</keyword>
<evidence type="ECO:0000256" key="12">
    <source>
        <dbReference type="SAM" id="Phobius"/>
    </source>
</evidence>
<dbReference type="Gene3D" id="3.40.50.300">
    <property type="entry name" value="P-loop containing nucleotide triphosphate hydrolases"/>
    <property type="match status" value="1"/>
</dbReference>
<dbReference type="Proteomes" id="UP001595891">
    <property type="component" value="Unassembled WGS sequence"/>
</dbReference>
<evidence type="ECO:0000256" key="11">
    <source>
        <dbReference type="SAM" id="MobiDB-lite"/>
    </source>
</evidence>
<dbReference type="RefSeq" id="WP_262842593.1">
    <property type="nucleotide sequence ID" value="NZ_JANZYP010000012.1"/>
</dbReference>
<dbReference type="InterPro" id="IPR003593">
    <property type="entry name" value="AAA+_ATPase"/>
</dbReference>
<dbReference type="InterPro" id="IPR003439">
    <property type="entry name" value="ABC_transporter-like_ATP-bd"/>
</dbReference>
<dbReference type="GO" id="GO:0005524">
    <property type="term" value="F:ATP binding"/>
    <property type="evidence" value="ECO:0007669"/>
    <property type="project" value="UniProtKB-KW"/>
</dbReference>
<dbReference type="InterPro" id="IPR001851">
    <property type="entry name" value="ABC_transp_permease"/>
</dbReference>
<evidence type="ECO:0000256" key="9">
    <source>
        <dbReference type="ARBA" id="ARBA00022989"/>
    </source>
</evidence>
<feature type="region of interest" description="Disordered" evidence="11">
    <location>
        <begin position="634"/>
        <end position="654"/>
    </location>
</feature>
<feature type="compositionally biased region" description="Pro residues" evidence="11">
    <location>
        <begin position="356"/>
        <end position="366"/>
    </location>
</feature>
<feature type="region of interest" description="Disordered" evidence="11">
    <location>
        <begin position="349"/>
        <end position="371"/>
    </location>
</feature>
<evidence type="ECO:0000256" key="7">
    <source>
        <dbReference type="ARBA" id="ARBA00022840"/>
    </source>
</evidence>
<keyword evidence="4" id="KW-1003">Cell membrane</keyword>
<dbReference type="InterPro" id="IPR027417">
    <property type="entry name" value="P-loop_NTPase"/>
</dbReference>
<comment type="subcellular location">
    <subcellularLocation>
        <location evidence="1">Cell membrane</location>
        <topology evidence="1">Multi-pass membrane protein</topology>
    </subcellularLocation>
</comment>
<evidence type="ECO:0000256" key="3">
    <source>
        <dbReference type="ARBA" id="ARBA00022448"/>
    </source>
</evidence>
<dbReference type="Pfam" id="PF12399">
    <property type="entry name" value="BCA_ABC_TP_C"/>
    <property type="match status" value="1"/>
</dbReference>
<dbReference type="PANTHER" id="PTHR43820:SF3">
    <property type="entry name" value="BRANCHED-CHAIN AMINO ACID TRANSPORT SYSTEM,ATP-BINDING PROTEIN"/>
    <property type="match status" value="1"/>
</dbReference>
<gene>
    <name evidence="14" type="ORF">ACFO8L_04710</name>
</gene>
<feature type="transmembrane region" description="Helical" evidence="12">
    <location>
        <begin position="35"/>
        <end position="54"/>
    </location>
</feature>
<feature type="transmembrane region" description="Helical" evidence="12">
    <location>
        <begin position="210"/>
        <end position="230"/>
    </location>
</feature>
<evidence type="ECO:0000256" key="5">
    <source>
        <dbReference type="ARBA" id="ARBA00022692"/>
    </source>
</evidence>
<dbReference type="PANTHER" id="PTHR43820">
    <property type="entry name" value="HIGH-AFFINITY BRANCHED-CHAIN AMINO ACID TRANSPORT ATP-BINDING PROTEIN LIVF"/>
    <property type="match status" value="1"/>
</dbReference>
<keyword evidence="9 12" id="KW-1133">Transmembrane helix</keyword>
<accession>A0ABV9E761</accession>
<keyword evidence="7 14" id="KW-0067">ATP-binding</keyword>
<feature type="transmembrane region" description="Helical" evidence="12">
    <location>
        <begin position="89"/>
        <end position="110"/>
    </location>
</feature>
<evidence type="ECO:0000313" key="15">
    <source>
        <dbReference type="Proteomes" id="UP001595891"/>
    </source>
</evidence>
<reference evidence="15" key="1">
    <citation type="journal article" date="2019" name="Int. J. Syst. Evol. Microbiol.">
        <title>The Global Catalogue of Microorganisms (GCM) 10K type strain sequencing project: providing services to taxonomists for standard genome sequencing and annotation.</title>
        <authorList>
            <consortium name="The Broad Institute Genomics Platform"/>
            <consortium name="The Broad Institute Genome Sequencing Center for Infectious Disease"/>
            <person name="Wu L."/>
            <person name="Ma J."/>
        </authorList>
    </citation>
    <scope>NUCLEOTIDE SEQUENCE [LARGE SCALE GENOMIC DNA]</scope>
    <source>
        <strain evidence="15">CCUG 49560</strain>
    </source>
</reference>
<dbReference type="InterPro" id="IPR043428">
    <property type="entry name" value="LivM-like"/>
</dbReference>
<feature type="transmembrane region" description="Helical" evidence="12">
    <location>
        <begin position="66"/>
        <end position="83"/>
    </location>
</feature>
<comment type="similarity">
    <text evidence="2">Belongs to the ABC transporter superfamily.</text>
</comment>
<dbReference type="EMBL" id="JBHSFN010000002">
    <property type="protein sequence ID" value="MFC4585356.1"/>
    <property type="molecule type" value="Genomic_DNA"/>
</dbReference>
<dbReference type="Pfam" id="PF00005">
    <property type="entry name" value="ABC_tran"/>
    <property type="match status" value="1"/>
</dbReference>
<keyword evidence="3" id="KW-0813">Transport</keyword>
<proteinExistence type="inferred from homology"/>
<keyword evidence="10 12" id="KW-0472">Membrane</keyword>
<dbReference type="PROSITE" id="PS00211">
    <property type="entry name" value="ABC_TRANSPORTER_1"/>
    <property type="match status" value="1"/>
</dbReference>
<protein>
    <submittedName>
        <fullName evidence="14">ATP-binding cassette domain-containing protein</fullName>
    </submittedName>
</protein>
<evidence type="ECO:0000256" key="2">
    <source>
        <dbReference type="ARBA" id="ARBA00005417"/>
    </source>
</evidence>
<evidence type="ECO:0000256" key="8">
    <source>
        <dbReference type="ARBA" id="ARBA00022970"/>
    </source>
</evidence>
<dbReference type="PROSITE" id="PS50893">
    <property type="entry name" value="ABC_TRANSPORTER_2"/>
    <property type="match status" value="1"/>
</dbReference>
<evidence type="ECO:0000313" key="14">
    <source>
        <dbReference type="EMBL" id="MFC4585356.1"/>
    </source>
</evidence>
<sequence length="654" mass="69676">MTRLRAIPRAHLAAALVLVALLVYPVVNPWQPYPQAVMLLGFLLAIQASSWNIISGYAGYISLGHSMFLGLGSYTVGILALQWGINPLWIAPLGGVTAVVVAMLIGSVVLRTRGHAFVIITIAMLLAAQILAINSRGLTHGSDGITLELPFWSRDFQNIPFYYLFLGLLVLTVLFSAWLRRTKFGTGLVAIREDEGKAASIGVDTTRFKIVGYAASAFFIGAAGGVYSYYLTFINPVGSFTILGSVTIVLAALAGGRGTLYGPVVGAFLVQLAGEAATVYGGGTQSRVLLFGLALMLVVLFVPKGILPALQAWWLRRHPADVEYTDQAGALGRAPSTAHEPATAHVPAFAHEPAPGQDPAPAPEPAPGQGVVTVRERALERAEAAGRVAPGEVLLDVRGVSKTFGGLIAVDGAGLTVRKGSVTALIGPNGSGKTTLFNLVTGGMAADAGEIWFDGERIDAMRPWRRGHLGLGRTYQVTRLFKEMTVQENVVAPLPDSRWRTMFAGAVSGHEAARARELLDIVGLGRFAGQRAGSLSYGQQKLVELAQVLMLRPKLILLDEPAGGVNPSLLGRLTEVIRELNRGGVTFLVVEHNIPLVLELCDPVVVFSRGRPIAEGPPATIREDPVVLDAYLGDDWRPAPDDPPRDVTTREAVQ</sequence>
<dbReference type="SMART" id="SM00382">
    <property type="entry name" value="AAA"/>
    <property type="match status" value="1"/>
</dbReference>
<feature type="transmembrane region" description="Helical" evidence="12">
    <location>
        <begin position="159"/>
        <end position="179"/>
    </location>
</feature>
<feature type="domain" description="ABC transporter" evidence="13">
    <location>
        <begin position="395"/>
        <end position="634"/>
    </location>
</feature>